<dbReference type="Pfam" id="PF03772">
    <property type="entry name" value="Competence"/>
    <property type="match status" value="1"/>
</dbReference>
<gene>
    <name evidence="8" type="ORF">BUZ01_02740</name>
</gene>
<dbReference type="AlphaFoldDB" id="A0A418HSV2"/>
<comment type="subcellular location">
    <subcellularLocation>
        <location evidence="1">Cell membrane</location>
        <topology evidence="1">Multi-pass membrane protein</topology>
    </subcellularLocation>
</comment>
<sequence length="692" mass="79554">MIPFASFILFYNHYVHSKAEHYQMSNKKLEHDQVTFLGRLSLDNKKVTGKLRYDNKEFKFSYFNNSEINPIKSNSIVNKTCRINAEIKPFKHHFNHKAHMLIKKIDLASCYTSKNNVVTGLLDNHKLFLEQRLSTLHFKNTDRILALITGDTTIINEHYLEKLKETGIYHLSAVSGTHIAILIFVISFVLNRLKIPIILIKVTLIVVLTGYLFYTNFIPSATRAILTAIIVISLPKRVIDNSMDILGLAFIVLSTVNPSYIYNIGFQFSFFISFLILFSLPLLKKLSFLTSLFTLTTIAQLGGMIISIFNFNQIQWIGLISNLIFVPFYSFIFFPFIILIFITLHLPFQFNFISTVFNAIVIVHDVILDIFYKLNRFKWYVADLNEITKLIVIILVLMTIILLVNKLFKYIIITLSLLCFILSTIPFQKTDQLTMLDVGQGDAILFETSKNKNILIDTGGDINQAHSEYNYQISKYKVLPIFKKRGISQLDYVIITHPHLDHMGELPYLIETIKIKHIIIDKKSFTRQQLSKLEIQCQQYKIQLLDFRQHPQLFFGDVSINLIDTIIENSVDLNEHSIITYIRVNGHSILLMGDATSNNESIFLQNYNISNVDILKIGHHGSKTSSTAAFIDKIHPKVSLISAGKNNMYHLPNKEVVDRLNTIHTNLFQTSESGNVTITLHDELKIYTDVIK</sequence>
<protein>
    <submittedName>
        <fullName evidence="8">DNA internalization-related competence protein ComEC/Rec2</fullName>
    </submittedName>
</protein>
<evidence type="ECO:0000256" key="1">
    <source>
        <dbReference type="ARBA" id="ARBA00004651"/>
    </source>
</evidence>
<feature type="domain" description="Metallo-beta-lactamase" evidence="7">
    <location>
        <begin position="440"/>
        <end position="645"/>
    </location>
</feature>
<dbReference type="InterPro" id="IPR001279">
    <property type="entry name" value="Metallo-B-lactamas"/>
</dbReference>
<evidence type="ECO:0000313" key="8">
    <source>
        <dbReference type="EMBL" id="RIL44915.1"/>
    </source>
</evidence>
<dbReference type="Gene3D" id="3.60.15.10">
    <property type="entry name" value="Ribonuclease Z/Hydroxyacylglutathione hydrolase-like"/>
    <property type="match status" value="1"/>
</dbReference>
<feature type="transmembrane region" description="Helical" evidence="6">
    <location>
        <begin position="260"/>
        <end position="280"/>
    </location>
</feature>
<evidence type="ECO:0000256" key="5">
    <source>
        <dbReference type="ARBA" id="ARBA00023136"/>
    </source>
</evidence>
<feature type="transmembrane region" description="Helical" evidence="6">
    <location>
        <begin position="286"/>
        <end position="311"/>
    </location>
</feature>
<evidence type="ECO:0000259" key="7">
    <source>
        <dbReference type="SMART" id="SM00849"/>
    </source>
</evidence>
<organism evidence="8 9">
    <name type="scientific">Staphylococcus gallinarum</name>
    <dbReference type="NCBI Taxonomy" id="1293"/>
    <lineage>
        <taxon>Bacteria</taxon>
        <taxon>Bacillati</taxon>
        <taxon>Bacillota</taxon>
        <taxon>Bacilli</taxon>
        <taxon>Bacillales</taxon>
        <taxon>Staphylococcaceae</taxon>
        <taxon>Staphylococcus</taxon>
    </lineage>
</organism>
<dbReference type="InterPro" id="IPR052159">
    <property type="entry name" value="Competence_DNA_uptake"/>
</dbReference>
<feature type="transmembrane region" description="Helical" evidence="6">
    <location>
        <begin position="352"/>
        <end position="372"/>
    </location>
</feature>
<dbReference type="EMBL" id="QXRZ01000001">
    <property type="protein sequence ID" value="RIL44915.1"/>
    <property type="molecule type" value="Genomic_DNA"/>
</dbReference>
<feature type="transmembrane region" description="Helical" evidence="6">
    <location>
        <begin position="168"/>
        <end position="190"/>
    </location>
</feature>
<keyword evidence="2" id="KW-1003">Cell membrane</keyword>
<comment type="caution">
    <text evidence="8">The sequence shown here is derived from an EMBL/GenBank/DDBJ whole genome shotgun (WGS) entry which is preliminary data.</text>
</comment>
<keyword evidence="5 6" id="KW-0472">Membrane</keyword>
<evidence type="ECO:0000256" key="2">
    <source>
        <dbReference type="ARBA" id="ARBA00022475"/>
    </source>
</evidence>
<evidence type="ECO:0000313" key="9">
    <source>
        <dbReference type="Proteomes" id="UP000283576"/>
    </source>
</evidence>
<name>A0A418HSV2_STAGA</name>
<dbReference type="InterPro" id="IPR004477">
    <property type="entry name" value="ComEC_N"/>
</dbReference>
<dbReference type="CDD" id="cd07731">
    <property type="entry name" value="ComA-like_MBL-fold"/>
    <property type="match status" value="1"/>
</dbReference>
<dbReference type="RefSeq" id="WP_119624412.1">
    <property type="nucleotide sequence ID" value="NZ_JAIBNU010000001.1"/>
</dbReference>
<dbReference type="InterPro" id="IPR036866">
    <property type="entry name" value="RibonucZ/Hydroxyglut_hydro"/>
</dbReference>
<dbReference type="NCBIfam" id="TIGR00361">
    <property type="entry name" value="ComEC_Rec2"/>
    <property type="match status" value="1"/>
</dbReference>
<feature type="transmembrane region" description="Helical" evidence="6">
    <location>
        <begin position="410"/>
        <end position="427"/>
    </location>
</feature>
<dbReference type="SMART" id="SM00849">
    <property type="entry name" value="Lactamase_B"/>
    <property type="match status" value="1"/>
</dbReference>
<dbReference type="GO" id="GO:0030420">
    <property type="term" value="P:establishment of competence for transformation"/>
    <property type="evidence" value="ECO:0007669"/>
    <property type="project" value="InterPro"/>
</dbReference>
<feature type="transmembrane region" description="Helical" evidence="6">
    <location>
        <begin position="197"/>
        <end position="214"/>
    </location>
</feature>
<dbReference type="InterPro" id="IPR004797">
    <property type="entry name" value="Competence_ComEC/Rec2"/>
</dbReference>
<feature type="transmembrane region" description="Helical" evidence="6">
    <location>
        <begin position="323"/>
        <end position="346"/>
    </location>
</feature>
<dbReference type="GO" id="GO:0005886">
    <property type="term" value="C:plasma membrane"/>
    <property type="evidence" value="ECO:0007669"/>
    <property type="project" value="UniProtKB-SubCell"/>
</dbReference>
<dbReference type="NCBIfam" id="TIGR00360">
    <property type="entry name" value="ComEC_N-term"/>
    <property type="match status" value="1"/>
</dbReference>
<dbReference type="PANTHER" id="PTHR30619:SF1">
    <property type="entry name" value="RECOMBINATION PROTEIN 2"/>
    <property type="match status" value="1"/>
</dbReference>
<evidence type="ECO:0000256" key="3">
    <source>
        <dbReference type="ARBA" id="ARBA00022692"/>
    </source>
</evidence>
<dbReference type="PANTHER" id="PTHR30619">
    <property type="entry name" value="DNA INTERNALIZATION/COMPETENCE PROTEIN COMEC/REC2"/>
    <property type="match status" value="1"/>
</dbReference>
<feature type="transmembrane region" description="Helical" evidence="6">
    <location>
        <begin position="384"/>
        <end position="404"/>
    </location>
</feature>
<proteinExistence type="predicted"/>
<dbReference type="SUPFAM" id="SSF56281">
    <property type="entry name" value="Metallo-hydrolase/oxidoreductase"/>
    <property type="match status" value="1"/>
</dbReference>
<reference evidence="8 9" key="1">
    <citation type="journal article" date="2016" name="Front. Microbiol.">
        <title>Comprehensive Phylogenetic Analysis of Bovine Non-aureus Staphylococci Species Based on Whole-Genome Sequencing.</title>
        <authorList>
            <person name="Naushad S."/>
            <person name="Barkema H.W."/>
            <person name="Luby C."/>
            <person name="Condas L.A."/>
            <person name="Nobrega D.B."/>
            <person name="Carson D.A."/>
            <person name="De Buck J."/>
        </authorList>
    </citation>
    <scope>NUCLEOTIDE SEQUENCE [LARGE SCALE GENOMIC DNA]</scope>
    <source>
        <strain evidence="8 9">SNUC 1388</strain>
    </source>
</reference>
<evidence type="ECO:0000256" key="6">
    <source>
        <dbReference type="SAM" id="Phobius"/>
    </source>
</evidence>
<dbReference type="Pfam" id="PF00753">
    <property type="entry name" value="Lactamase_B"/>
    <property type="match status" value="1"/>
</dbReference>
<dbReference type="InterPro" id="IPR035681">
    <property type="entry name" value="ComA-like_MBL"/>
</dbReference>
<keyword evidence="4 6" id="KW-1133">Transmembrane helix</keyword>
<dbReference type="Proteomes" id="UP000283576">
    <property type="component" value="Unassembled WGS sequence"/>
</dbReference>
<evidence type="ECO:0000256" key="4">
    <source>
        <dbReference type="ARBA" id="ARBA00022989"/>
    </source>
</evidence>
<accession>A0A418HSV2</accession>
<keyword evidence="3 6" id="KW-0812">Transmembrane</keyword>